<dbReference type="FunFam" id="3.40.50.300:FF:001119">
    <property type="entry name" value="Iron-sulfur cluster carrier protein"/>
    <property type="match status" value="1"/>
</dbReference>
<keyword evidence="2 6" id="KW-0547">Nucleotide-binding</keyword>
<dbReference type="HAMAP" id="MF_02040">
    <property type="entry name" value="Mrp_NBP35"/>
    <property type="match status" value="1"/>
</dbReference>
<dbReference type="GO" id="GO:0016226">
    <property type="term" value="P:iron-sulfur cluster assembly"/>
    <property type="evidence" value="ECO:0007669"/>
    <property type="project" value="InterPro"/>
</dbReference>
<evidence type="ECO:0000313" key="7">
    <source>
        <dbReference type="EMBL" id="SHK37901.1"/>
    </source>
</evidence>
<sequence length="261" mass="28528">MEFQKEKTNDLTNIKKIIAVMSGKGGVGKSSVTSLMAVALRNKGYNVGILDADITGPSIPKVFGINAKRAESDGTHIYPVTTATGIKVISLNLLIEKEDSPVIWRGPIIANSVKQFYTDTAWGDLDYLLIDLPPGTGDVPLTIMQSLPVDGIVVVTSPQDLVSLIVTKSINMAKMMNTPILGIVENMSYFECPDCNKKINIFGKSNIEEIAKDMDIDVIAKLPIDPQFVELCDEGRVELYEKINLDFEESFSKKISEKIGG</sequence>
<dbReference type="CDD" id="cd02037">
    <property type="entry name" value="Mrp_NBP35"/>
    <property type="match status" value="1"/>
</dbReference>
<reference evidence="8" key="1">
    <citation type="submission" date="2016-11" db="EMBL/GenBank/DDBJ databases">
        <authorList>
            <person name="Varghese N."/>
            <person name="Submissions S."/>
        </authorList>
    </citation>
    <scope>NUCLEOTIDE SEQUENCE [LARGE SCALE GENOMIC DNA]</scope>
    <source>
        <strain evidence="8">DSM 15518</strain>
    </source>
</reference>
<dbReference type="GO" id="GO:0051539">
    <property type="term" value="F:4 iron, 4 sulfur cluster binding"/>
    <property type="evidence" value="ECO:0007669"/>
    <property type="project" value="TreeGrafter"/>
</dbReference>
<dbReference type="Proteomes" id="UP000242497">
    <property type="component" value="Unassembled WGS sequence"/>
</dbReference>
<keyword evidence="1 6" id="KW-0479">Metal-binding</keyword>
<evidence type="ECO:0000313" key="8">
    <source>
        <dbReference type="Proteomes" id="UP000242497"/>
    </source>
</evidence>
<keyword evidence="5 6" id="KW-0411">Iron-sulfur</keyword>
<comment type="subunit">
    <text evidence="6">Homodimer.</text>
</comment>
<dbReference type="PANTHER" id="PTHR42961">
    <property type="entry name" value="IRON-SULFUR PROTEIN NUBPL"/>
    <property type="match status" value="1"/>
</dbReference>
<feature type="binding site" evidence="6">
    <location>
        <begin position="23"/>
        <end position="30"/>
    </location>
    <ligand>
        <name>ATP</name>
        <dbReference type="ChEBI" id="CHEBI:30616"/>
    </ligand>
</feature>
<evidence type="ECO:0000256" key="1">
    <source>
        <dbReference type="ARBA" id="ARBA00022723"/>
    </source>
</evidence>
<dbReference type="GO" id="GO:0005524">
    <property type="term" value="F:ATP binding"/>
    <property type="evidence" value="ECO:0007669"/>
    <property type="project" value="UniProtKB-UniRule"/>
</dbReference>
<dbReference type="InterPro" id="IPR000808">
    <property type="entry name" value="Mrp-like_CS"/>
</dbReference>
<dbReference type="EMBL" id="FRAE01000064">
    <property type="protein sequence ID" value="SHK37901.1"/>
    <property type="molecule type" value="Genomic_DNA"/>
</dbReference>
<dbReference type="RefSeq" id="WP_242939116.1">
    <property type="nucleotide sequence ID" value="NZ_FRAE01000064.1"/>
</dbReference>
<evidence type="ECO:0000256" key="2">
    <source>
        <dbReference type="ARBA" id="ARBA00022741"/>
    </source>
</evidence>
<dbReference type="InterPro" id="IPR044304">
    <property type="entry name" value="NUBPL-like"/>
</dbReference>
<evidence type="ECO:0000256" key="3">
    <source>
        <dbReference type="ARBA" id="ARBA00022840"/>
    </source>
</evidence>
<keyword evidence="3 6" id="KW-0067">ATP-binding</keyword>
<keyword evidence="4 6" id="KW-0408">Iron</keyword>
<dbReference type="STRING" id="1123349.SAMN02744037_02218"/>
<dbReference type="Pfam" id="PF10609">
    <property type="entry name" value="ParA"/>
    <property type="match status" value="1"/>
</dbReference>
<dbReference type="InterPro" id="IPR027417">
    <property type="entry name" value="P-loop_NTPase"/>
</dbReference>
<dbReference type="InterPro" id="IPR033756">
    <property type="entry name" value="YlxH/NBP35"/>
</dbReference>
<protein>
    <recommendedName>
        <fullName evidence="6">Iron-sulfur cluster carrier protein</fullName>
    </recommendedName>
</protein>
<evidence type="ECO:0000256" key="5">
    <source>
        <dbReference type="ARBA" id="ARBA00023014"/>
    </source>
</evidence>
<name>A0A1M6RZL6_9FIRM</name>
<evidence type="ECO:0000256" key="6">
    <source>
        <dbReference type="HAMAP-Rule" id="MF_02040"/>
    </source>
</evidence>
<dbReference type="GO" id="GO:0046872">
    <property type="term" value="F:metal ion binding"/>
    <property type="evidence" value="ECO:0007669"/>
    <property type="project" value="UniProtKB-KW"/>
</dbReference>
<dbReference type="SUPFAM" id="SSF52540">
    <property type="entry name" value="P-loop containing nucleoside triphosphate hydrolases"/>
    <property type="match status" value="1"/>
</dbReference>
<gene>
    <name evidence="7" type="ORF">SAMN02744037_02218</name>
</gene>
<dbReference type="PANTHER" id="PTHR42961:SF2">
    <property type="entry name" value="IRON-SULFUR PROTEIN NUBPL"/>
    <property type="match status" value="1"/>
</dbReference>
<proteinExistence type="inferred from homology"/>
<comment type="function">
    <text evidence="6">Binds and transfers iron-sulfur (Fe-S) clusters to target apoproteins. Can hydrolyze ATP.</text>
</comment>
<dbReference type="Gene3D" id="3.40.50.300">
    <property type="entry name" value="P-loop containing nucleotide triphosphate hydrolases"/>
    <property type="match status" value="1"/>
</dbReference>
<comment type="similarity">
    <text evidence="6">Belongs to the Mrp/NBP35 ATP-binding proteins family.</text>
</comment>
<accession>A0A1M6RZL6</accession>
<dbReference type="GO" id="GO:0016887">
    <property type="term" value="F:ATP hydrolysis activity"/>
    <property type="evidence" value="ECO:0007669"/>
    <property type="project" value="UniProtKB-UniRule"/>
</dbReference>
<keyword evidence="8" id="KW-1185">Reference proteome</keyword>
<dbReference type="PROSITE" id="PS01215">
    <property type="entry name" value="MRP"/>
    <property type="match status" value="1"/>
</dbReference>
<dbReference type="InterPro" id="IPR019591">
    <property type="entry name" value="Mrp/NBP35_ATP-bd"/>
</dbReference>
<dbReference type="AlphaFoldDB" id="A0A1M6RZL6"/>
<evidence type="ECO:0000256" key="4">
    <source>
        <dbReference type="ARBA" id="ARBA00023004"/>
    </source>
</evidence>
<keyword evidence="6" id="KW-0378">Hydrolase</keyword>
<dbReference type="GO" id="GO:0140663">
    <property type="term" value="F:ATP-dependent FeS chaperone activity"/>
    <property type="evidence" value="ECO:0007669"/>
    <property type="project" value="InterPro"/>
</dbReference>
<organism evidence="7 8">
    <name type="scientific">Tepidibacter formicigenes DSM 15518</name>
    <dbReference type="NCBI Taxonomy" id="1123349"/>
    <lineage>
        <taxon>Bacteria</taxon>
        <taxon>Bacillati</taxon>
        <taxon>Bacillota</taxon>
        <taxon>Clostridia</taxon>
        <taxon>Peptostreptococcales</taxon>
        <taxon>Peptostreptococcaceae</taxon>
        <taxon>Tepidibacter</taxon>
    </lineage>
</organism>